<dbReference type="PANTHER" id="PTHR31744">
    <property type="entry name" value="PROTEIN CUP-SHAPED COTYLEDON 2-RELATED"/>
    <property type="match status" value="1"/>
</dbReference>
<dbReference type="GO" id="GO:0006355">
    <property type="term" value="P:regulation of DNA-templated transcription"/>
    <property type="evidence" value="ECO:0007669"/>
    <property type="project" value="InterPro"/>
</dbReference>
<dbReference type="SMR" id="A0A6J1F0Q9"/>
<keyword evidence="8" id="KW-0010">Activator</keyword>
<feature type="region of interest" description="Disordered" evidence="11">
    <location>
        <begin position="196"/>
        <end position="216"/>
    </location>
</feature>
<feature type="compositionally biased region" description="Polar residues" evidence="11">
    <location>
        <begin position="280"/>
        <end position="292"/>
    </location>
</feature>
<evidence type="ECO:0000256" key="2">
    <source>
        <dbReference type="ARBA" id="ARBA00004167"/>
    </source>
</evidence>
<proteinExistence type="predicted"/>
<keyword evidence="6" id="KW-0238">DNA-binding</keyword>
<evidence type="ECO:0000256" key="11">
    <source>
        <dbReference type="SAM" id="MobiDB-lite"/>
    </source>
</evidence>
<evidence type="ECO:0000256" key="7">
    <source>
        <dbReference type="ARBA" id="ARBA00023136"/>
    </source>
</evidence>
<feature type="compositionally biased region" description="Basic and acidic residues" evidence="11">
    <location>
        <begin position="296"/>
        <end position="308"/>
    </location>
</feature>
<dbReference type="PANTHER" id="PTHR31744:SF216">
    <property type="entry name" value="NAC TRANSCRIPTION FACTOR"/>
    <property type="match status" value="1"/>
</dbReference>
<dbReference type="AlphaFoldDB" id="A0A6J1F0Q9"/>
<evidence type="ECO:0000256" key="8">
    <source>
        <dbReference type="ARBA" id="ARBA00023159"/>
    </source>
</evidence>
<dbReference type="GO" id="GO:0005634">
    <property type="term" value="C:nucleus"/>
    <property type="evidence" value="ECO:0007669"/>
    <property type="project" value="UniProtKB-SubCell"/>
</dbReference>
<name>A0A6J1F0Q9_CUCMO</name>
<sequence length="562" mass="63111">MEVLSRSSSGEDKGFPPGFRFHPTDEEIILYYLKRKICGRRIKLDIVGDIDVYKWEPEELPGLSKLKTGDRQWFFFSPRDRKYPHGARSNRATRHGYWKATGKDRTVTCNSRDVGVKKTLIFYRGRAPSGERTDWVMHEYTMTEEELGRCINVKNYYAVYKVFKKSGPGPKNGEQYGAPFKEEDWVDDEFCDFNFDDKEKPAEKPNTDTTVTESENRHMTHLSLDDLDMFMIQLSNEALLEFPEADPCANSLPQDGRQEESGCPVVDLCLQEHNLPRSVELSSSEQQPSNVPESIDLTKSDRPFRTPEAKSSPNLSELTSFLFEDDFLEIDDLGGPEFNLSTTEKRSGTGNLQFEELNGLCNLDQFHDAAMFLNDMGPLEYGTIPNLFQNENMDILANPLDVQFQSNPNCASANQIDNQMLIPDLALQDGFALSELPQTSGVLCDPSNQNEVGKDVSSASRVSSALWAFVESIPSTPASAAENGLVNRSFDRISSFGRKRVSTNSTMVSAIDSSSIIVSSSRRTASRSRKGGFFVFSVLGALCAILWVFIGAVRLWHRCISL</sequence>
<keyword evidence="3 12" id="KW-0812">Transmembrane</keyword>
<evidence type="ECO:0000313" key="15">
    <source>
        <dbReference type="RefSeq" id="XP_022932113.1"/>
    </source>
</evidence>
<dbReference type="FunFam" id="2.170.150.80:FF:000002">
    <property type="entry name" value="Nac domain-containing protein 86"/>
    <property type="match status" value="1"/>
</dbReference>
<dbReference type="PROSITE" id="PS51005">
    <property type="entry name" value="NAC"/>
    <property type="match status" value="1"/>
</dbReference>
<feature type="compositionally biased region" description="Basic and acidic residues" evidence="11">
    <location>
        <begin position="196"/>
        <end position="206"/>
    </location>
</feature>
<dbReference type="InterPro" id="IPR003441">
    <property type="entry name" value="NAC-dom"/>
</dbReference>
<evidence type="ECO:0000256" key="3">
    <source>
        <dbReference type="ARBA" id="ARBA00022692"/>
    </source>
</evidence>
<keyword evidence="7 12" id="KW-0472">Membrane</keyword>
<evidence type="ECO:0000256" key="4">
    <source>
        <dbReference type="ARBA" id="ARBA00022989"/>
    </source>
</evidence>
<keyword evidence="5" id="KW-0805">Transcription regulation</keyword>
<evidence type="ECO:0000256" key="5">
    <source>
        <dbReference type="ARBA" id="ARBA00023015"/>
    </source>
</evidence>
<dbReference type="Proteomes" id="UP000504609">
    <property type="component" value="Unplaced"/>
</dbReference>
<dbReference type="GeneID" id="111438421"/>
<organism evidence="14 15">
    <name type="scientific">Cucurbita moschata</name>
    <name type="common">Winter crookneck squash</name>
    <name type="synonym">Cucurbita pepo var. moschata</name>
    <dbReference type="NCBI Taxonomy" id="3662"/>
    <lineage>
        <taxon>Eukaryota</taxon>
        <taxon>Viridiplantae</taxon>
        <taxon>Streptophyta</taxon>
        <taxon>Embryophyta</taxon>
        <taxon>Tracheophyta</taxon>
        <taxon>Spermatophyta</taxon>
        <taxon>Magnoliopsida</taxon>
        <taxon>eudicotyledons</taxon>
        <taxon>Gunneridae</taxon>
        <taxon>Pentapetalae</taxon>
        <taxon>rosids</taxon>
        <taxon>fabids</taxon>
        <taxon>Cucurbitales</taxon>
        <taxon>Cucurbitaceae</taxon>
        <taxon>Cucurbiteae</taxon>
        <taxon>Cucurbita</taxon>
    </lineage>
</organism>
<dbReference type="Gene3D" id="2.170.150.80">
    <property type="entry name" value="NAC domain"/>
    <property type="match status" value="1"/>
</dbReference>
<keyword evidence="9" id="KW-0804">Transcription</keyword>
<dbReference type="GO" id="GO:0016020">
    <property type="term" value="C:membrane"/>
    <property type="evidence" value="ECO:0007669"/>
    <property type="project" value="UniProtKB-SubCell"/>
</dbReference>
<feature type="domain" description="NAC" evidence="13">
    <location>
        <begin position="15"/>
        <end position="165"/>
    </location>
</feature>
<reference evidence="15" key="1">
    <citation type="submission" date="2025-08" db="UniProtKB">
        <authorList>
            <consortium name="RefSeq"/>
        </authorList>
    </citation>
    <scope>IDENTIFICATION</scope>
    <source>
        <tissue evidence="15">Young leaves</tissue>
    </source>
</reference>
<comment type="subcellular location">
    <subcellularLocation>
        <location evidence="2">Membrane</location>
        <topology evidence="2">Single-pass membrane protein</topology>
    </subcellularLocation>
    <subcellularLocation>
        <location evidence="1">Nucleus</location>
    </subcellularLocation>
</comment>
<gene>
    <name evidence="15" type="primary">LOC111438421</name>
</gene>
<dbReference type="Pfam" id="PF02365">
    <property type="entry name" value="NAM"/>
    <property type="match status" value="1"/>
</dbReference>
<dbReference type="KEGG" id="cmos:111438421"/>
<accession>A0A6J1F0Q9</accession>
<feature type="region of interest" description="Disordered" evidence="11">
    <location>
        <begin position="278"/>
        <end position="313"/>
    </location>
</feature>
<evidence type="ECO:0000256" key="12">
    <source>
        <dbReference type="SAM" id="Phobius"/>
    </source>
</evidence>
<evidence type="ECO:0000313" key="14">
    <source>
        <dbReference type="Proteomes" id="UP000504609"/>
    </source>
</evidence>
<protein>
    <submittedName>
        <fullName evidence="15">NAC domain-containing protein 17-like</fullName>
    </submittedName>
</protein>
<dbReference type="RefSeq" id="XP_022932113.1">
    <property type="nucleotide sequence ID" value="XM_023076345.1"/>
</dbReference>
<dbReference type="GO" id="GO:0000976">
    <property type="term" value="F:transcription cis-regulatory region binding"/>
    <property type="evidence" value="ECO:0007669"/>
    <property type="project" value="UniProtKB-ARBA"/>
</dbReference>
<evidence type="ECO:0000256" key="6">
    <source>
        <dbReference type="ARBA" id="ARBA00023125"/>
    </source>
</evidence>
<evidence type="ECO:0000256" key="10">
    <source>
        <dbReference type="ARBA" id="ARBA00023242"/>
    </source>
</evidence>
<dbReference type="InterPro" id="IPR036093">
    <property type="entry name" value="NAC_dom_sf"/>
</dbReference>
<feature type="transmembrane region" description="Helical" evidence="12">
    <location>
        <begin position="533"/>
        <end position="556"/>
    </location>
</feature>
<keyword evidence="10" id="KW-0539">Nucleus</keyword>
<evidence type="ECO:0000256" key="1">
    <source>
        <dbReference type="ARBA" id="ARBA00004123"/>
    </source>
</evidence>
<evidence type="ECO:0000256" key="9">
    <source>
        <dbReference type="ARBA" id="ARBA00023163"/>
    </source>
</evidence>
<keyword evidence="4 12" id="KW-1133">Transmembrane helix</keyword>
<evidence type="ECO:0000259" key="13">
    <source>
        <dbReference type="PROSITE" id="PS51005"/>
    </source>
</evidence>
<dbReference type="SUPFAM" id="SSF101941">
    <property type="entry name" value="NAC domain"/>
    <property type="match status" value="1"/>
</dbReference>
<keyword evidence="14" id="KW-1185">Reference proteome</keyword>